<protein>
    <recommendedName>
        <fullName evidence="3">Tail fiber assembly protein</fullName>
    </recommendedName>
</protein>
<comment type="caution">
    <text evidence="1">The sequence shown here is derived from an EMBL/GenBank/DDBJ whole genome shotgun (WGS) entry which is preliminary data.</text>
</comment>
<gene>
    <name evidence="1" type="ORF">Defa_20750</name>
</gene>
<name>A0ABQ0EA47_9BACT</name>
<organism evidence="1 2">
    <name type="scientific">Desulfovibrio falkowii</name>
    <dbReference type="NCBI Taxonomy" id="3136602"/>
    <lineage>
        <taxon>Bacteria</taxon>
        <taxon>Pseudomonadati</taxon>
        <taxon>Thermodesulfobacteriota</taxon>
        <taxon>Desulfovibrionia</taxon>
        <taxon>Desulfovibrionales</taxon>
        <taxon>Desulfovibrionaceae</taxon>
        <taxon>Desulfovibrio</taxon>
    </lineage>
</organism>
<reference evidence="1 2" key="1">
    <citation type="journal article" date="2025" name="Int. J. Syst. Evol. Microbiol.">
        <title>Desulfovibrio falkowii sp. nov., Porphyromonas miyakawae sp. nov., Mediterraneibacter flintii sp. nov. and Owariibacterium komagatae gen. nov., sp. nov., isolated from human faeces.</title>
        <authorList>
            <person name="Hamaguchi T."/>
            <person name="Ohara M."/>
            <person name="Hisatomi A."/>
            <person name="Sekiguchi K."/>
            <person name="Takeda J.I."/>
            <person name="Ueyama J."/>
            <person name="Ito M."/>
            <person name="Nishiwaki H."/>
            <person name="Ogi T."/>
            <person name="Hirayama M."/>
            <person name="Ohkuma M."/>
            <person name="Sakamoto M."/>
            <person name="Ohno K."/>
        </authorList>
    </citation>
    <scope>NUCLEOTIDE SEQUENCE [LARGE SCALE GENOMIC DNA]</scope>
    <source>
        <strain evidence="1 2">13CB8C</strain>
    </source>
</reference>
<evidence type="ECO:0008006" key="3">
    <source>
        <dbReference type="Google" id="ProtNLM"/>
    </source>
</evidence>
<evidence type="ECO:0000313" key="2">
    <source>
        <dbReference type="Proteomes" id="UP001628192"/>
    </source>
</evidence>
<sequence length="199" mass="21547">MPNAHRYTLPDHHYHGTVNYNAVQPGNSTLNDLPPLPWPGKWPQYVDGKGWVMVEDHRERKEPLFDAALAQNSTDYWLPGDTHDTPAHQMKEIGPLPKDAIKKRPAKTDTELLSEAQTVKRAEVQAGYDAAVAASLTMPTANPTEQDITIGAAAFAAEDAEGLAYIMQAHAARRDALLAAVDAAVTAEAVQAIAVSYAV</sequence>
<dbReference type="EMBL" id="BAAFSG010000001">
    <property type="protein sequence ID" value="GAB1254588.1"/>
    <property type="molecule type" value="Genomic_DNA"/>
</dbReference>
<proteinExistence type="predicted"/>
<evidence type="ECO:0000313" key="1">
    <source>
        <dbReference type="EMBL" id="GAB1254588.1"/>
    </source>
</evidence>
<keyword evidence="2" id="KW-1185">Reference proteome</keyword>
<dbReference type="Proteomes" id="UP001628192">
    <property type="component" value="Unassembled WGS sequence"/>
</dbReference>
<accession>A0ABQ0EA47</accession>
<dbReference type="RefSeq" id="WP_407844844.1">
    <property type="nucleotide sequence ID" value="NZ_BAAFSG010000001.1"/>
</dbReference>